<dbReference type="RefSeq" id="WP_006462310.1">
    <property type="nucleotide sequence ID" value="NZ_AEEC02000005.1"/>
</dbReference>
<sequence>MSKAIIRAGDPTSHGGTVKDGFPHFKLFGKPVAGVGHGGYCPQCKRDFLILSGVESFRYMGHEVAVEGMQTSCGAILQATQQQAKVAVMAGAGRRMEPESGAHPGKKDAPAYQDRFVIQDQHGEPLAHAEYALVIAGSAPEFGTSDAFGRTHLSATVAQQHPVDIFLEG</sequence>
<dbReference type="AlphaFoldDB" id="A0AAI9N520"/>
<dbReference type="EMBL" id="AEEC02000005">
    <property type="protein sequence ID" value="EOA05934.1"/>
    <property type="molecule type" value="Genomic_DNA"/>
</dbReference>
<organism evidence="1 2">
    <name type="scientific">Herbaspirillum frisingense GSF30</name>
    <dbReference type="NCBI Taxonomy" id="864073"/>
    <lineage>
        <taxon>Bacteria</taxon>
        <taxon>Pseudomonadati</taxon>
        <taxon>Pseudomonadota</taxon>
        <taxon>Betaproteobacteria</taxon>
        <taxon>Burkholderiales</taxon>
        <taxon>Oxalobacteraceae</taxon>
        <taxon>Herbaspirillum</taxon>
    </lineage>
</organism>
<dbReference type="CDD" id="cd14744">
    <property type="entry name" value="PAAR_CT_2"/>
    <property type="match status" value="1"/>
</dbReference>
<evidence type="ECO:0000313" key="2">
    <source>
        <dbReference type="Proteomes" id="UP000006772"/>
    </source>
</evidence>
<proteinExistence type="predicted"/>
<reference evidence="1 2" key="1">
    <citation type="journal article" date="2013" name="Front. Microbiol.">
        <title>The genome of the endophytic bacterium H. frisingense GSF30(T) identifies diverse strategies in the Herbaspirillum genus to interact with plants.</title>
        <authorList>
            <person name="Straub D."/>
            <person name="Rothballer M."/>
            <person name="Hartmann A."/>
            <person name="Ludewig U."/>
        </authorList>
    </citation>
    <scope>NUCLEOTIDE SEQUENCE [LARGE SCALE GENOMIC DNA]</scope>
    <source>
        <strain evidence="1 2">GSF30</strain>
    </source>
</reference>
<comment type="caution">
    <text evidence="1">The sequence shown here is derived from an EMBL/GenBank/DDBJ whole genome shotgun (WGS) entry which is preliminary data.</text>
</comment>
<evidence type="ECO:0008006" key="3">
    <source>
        <dbReference type="Google" id="ProtNLM"/>
    </source>
</evidence>
<dbReference type="InterPro" id="IPR008727">
    <property type="entry name" value="PAAR_motif"/>
</dbReference>
<accession>A0AAI9N520</accession>
<protein>
    <recommendedName>
        <fullName evidence="3">PAAR domain-containing protein</fullName>
    </recommendedName>
</protein>
<evidence type="ECO:0000313" key="1">
    <source>
        <dbReference type="EMBL" id="EOA05934.1"/>
    </source>
</evidence>
<dbReference type="Pfam" id="PF05488">
    <property type="entry name" value="PAAR_motif"/>
    <property type="match status" value="1"/>
</dbReference>
<dbReference type="Proteomes" id="UP000006772">
    <property type="component" value="Unassembled WGS sequence"/>
</dbReference>
<gene>
    <name evidence="1" type="ORF">HFRIS_005728</name>
</gene>
<name>A0AAI9N520_9BURK</name>